<keyword evidence="3" id="KW-1185">Reference proteome</keyword>
<evidence type="ECO:0000313" key="2">
    <source>
        <dbReference type="EMBL" id="CAK5281639.1"/>
    </source>
</evidence>
<evidence type="ECO:0000313" key="1">
    <source>
        <dbReference type="EMBL" id="CAK5265601.1"/>
    </source>
</evidence>
<comment type="caution">
    <text evidence="2">The sequence shown here is derived from an EMBL/GenBank/DDBJ whole genome shotgun (WGS) entry which is preliminary data.</text>
</comment>
<dbReference type="AlphaFoldDB" id="A0AAD2HSL4"/>
<protein>
    <submittedName>
        <fullName evidence="2">Uncharacterized protein</fullName>
    </submittedName>
</protein>
<evidence type="ECO:0000313" key="3">
    <source>
        <dbReference type="Proteomes" id="UP001295794"/>
    </source>
</evidence>
<dbReference type="EMBL" id="CAVNYO010000444">
    <property type="protein sequence ID" value="CAK5281639.1"/>
    <property type="molecule type" value="Genomic_DNA"/>
</dbReference>
<dbReference type="Proteomes" id="UP001295794">
    <property type="component" value="Unassembled WGS sequence"/>
</dbReference>
<reference evidence="2" key="1">
    <citation type="submission" date="2023-11" db="EMBL/GenBank/DDBJ databases">
        <authorList>
            <person name="De Vega J J."/>
            <person name="De Vega J J."/>
        </authorList>
    </citation>
    <scope>NUCLEOTIDE SEQUENCE</scope>
</reference>
<accession>A0AAD2HSL4</accession>
<dbReference type="EMBL" id="CAVNYO010000094">
    <property type="protein sequence ID" value="CAK5265601.1"/>
    <property type="molecule type" value="Genomic_DNA"/>
</dbReference>
<proteinExistence type="predicted"/>
<gene>
    <name evidence="2" type="ORF">MYCIT1_LOCUS32855</name>
    <name evidence="1" type="ORF">MYCIT1_LOCUS6716</name>
</gene>
<feature type="non-terminal residue" evidence="2">
    <location>
        <position position="1"/>
    </location>
</feature>
<name>A0AAD2HSL4_9AGAR</name>
<organism evidence="2 3">
    <name type="scientific">Mycena citricolor</name>
    <dbReference type="NCBI Taxonomy" id="2018698"/>
    <lineage>
        <taxon>Eukaryota</taxon>
        <taxon>Fungi</taxon>
        <taxon>Dikarya</taxon>
        <taxon>Basidiomycota</taxon>
        <taxon>Agaricomycotina</taxon>
        <taxon>Agaricomycetes</taxon>
        <taxon>Agaricomycetidae</taxon>
        <taxon>Agaricales</taxon>
        <taxon>Marasmiineae</taxon>
        <taxon>Mycenaceae</taxon>
        <taxon>Mycena</taxon>
    </lineage>
</organism>
<sequence>HVQCDYFRAPGAGHGWAQGPASKIARRSLMAADRQVDVSITLLRDIHVTTSAITNGVLEQHNGAFMASTPSGARIEVLTCTARRTRLDRLPLWDCVFNLNSASRPRLGRCSLVPSASGRGPRLLSHS</sequence>